<dbReference type="AlphaFoldDB" id="A0A8T1P8V7"/>
<feature type="transmembrane region" description="Helical" evidence="2">
    <location>
        <begin position="641"/>
        <end position="665"/>
    </location>
</feature>
<sequence>MMLMGRDLQIESEVEENNERSVYSELKKPYRAFLVEDWDAMKKFYEKNPQLIFKPLTMEGDTAFHIAAYSERTELLRYFLGLVPNSRLSEVALSKNCHGNTTLHEVASTDNIEAAELLISKLQMADDRESKARGNNQATLKELLEDRNQLGETPLYRSAALGKSKMLKFLAKRVGNIKDHFQRNDSVSILHIAVFGQHFGTAVWLLEKDKELGKRKTASGMTCLHLLAKMPSAFKSSSHEDNIIKTLLYRCLPDHLYHDHDDEDEDEKDDGISRDGHEAHVRDLEGGLSSKSPRKPKTHPSAAISRIYNALWRIAAKEWPSIEKVWKRRRTNKSALELTKLLVEMDTTWERSFIVEDKTVFLGSMDILDDVFIDVGGGKGGKSSISSTAATHVGDDKPPESRSKQKTYTPLLIAASEGIIEIVDQILQQHPQAIEHLSKDEENILHVAISHRQIEVFRYLKKMDVILRCRLVSRLNVQGYTILHQVADIKNSREGNETAGGPAFELRDELKWFERVRKIMPPHYSLHRDNDGRTASELFSEQHAPLLKEAKRWLKDTTGSCSTVAVLVAGVVFAAAYSVPGGTNESGVPRLLHSPIFMLFTITDIIALASSLTSVVMFLTITSSPLEQDYFHKNIPRKLMIGFNFLFFSMILSMISFSASLLLILRFDQKRSLTLTVIYAVALLPVCLFGIFQLPLYVSFARTLHYLHKTITNKVLPQAFLPRNFLKKGKRKSY</sequence>
<name>A0A8T1P8V7_CARIL</name>
<organism evidence="4 6">
    <name type="scientific">Carya illinoinensis</name>
    <name type="common">Pecan</name>
    <dbReference type="NCBI Taxonomy" id="32201"/>
    <lineage>
        <taxon>Eukaryota</taxon>
        <taxon>Viridiplantae</taxon>
        <taxon>Streptophyta</taxon>
        <taxon>Embryophyta</taxon>
        <taxon>Tracheophyta</taxon>
        <taxon>Spermatophyta</taxon>
        <taxon>Magnoliopsida</taxon>
        <taxon>eudicotyledons</taxon>
        <taxon>Gunneridae</taxon>
        <taxon>Pentapetalae</taxon>
        <taxon>rosids</taxon>
        <taxon>fabids</taxon>
        <taxon>Fagales</taxon>
        <taxon>Juglandaceae</taxon>
        <taxon>Carya</taxon>
    </lineage>
</organism>
<reference evidence="5" key="2">
    <citation type="submission" date="2021-01" db="EMBL/GenBank/DDBJ databases">
        <authorList>
            <person name="Lovell J.T."/>
            <person name="Bentley N."/>
            <person name="Bhattarai G."/>
            <person name="Jenkins J.W."/>
            <person name="Sreedasyam A."/>
            <person name="Alarcon Y."/>
            <person name="Bock C."/>
            <person name="Boston L."/>
            <person name="Carlson J."/>
            <person name="Cervantes K."/>
            <person name="Clermont K."/>
            <person name="Krom N."/>
            <person name="Kubenka K."/>
            <person name="Mamidi S."/>
            <person name="Mattison C."/>
            <person name="Monteros M."/>
            <person name="Pisani C."/>
            <person name="Plott C."/>
            <person name="Rajasekar S."/>
            <person name="Rhein H.S."/>
            <person name="Rohla C."/>
            <person name="Song M."/>
            <person name="Hilaire R.S."/>
            <person name="Shu S."/>
            <person name="Wells L."/>
            <person name="Wang X."/>
            <person name="Webber J."/>
            <person name="Heerema R.J."/>
            <person name="Klein P."/>
            <person name="Conner P."/>
            <person name="Grauke L."/>
            <person name="Grimwood J."/>
            <person name="Schmutz J."/>
            <person name="Randall J.J."/>
        </authorList>
    </citation>
    <scope>NUCLEOTIDE SEQUENCE</scope>
    <source>
        <tissue evidence="5">Leaf</tissue>
    </source>
</reference>
<accession>A0A8T1P8V7</accession>
<dbReference type="Pfam" id="PF12796">
    <property type="entry name" value="Ank_2"/>
    <property type="match status" value="2"/>
</dbReference>
<keyword evidence="2" id="KW-0472">Membrane</keyword>
<reference evidence="4" key="1">
    <citation type="submission" date="2020-12" db="EMBL/GenBank/DDBJ databases">
        <title>WGS assembly of Carya illinoinensis cv. Pawnee.</title>
        <authorList>
            <person name="Platts A."/>
            <person name="Shu S."/>
            <person name="Wright S."/>
            <person name="Barry K."/>
            <person name="Edger P."/>
            <person name="Pires J.C."/>
            <person name="Schmutz J."/>
        </authorList>
    </citation>
    <scope>NUCLEOTIDE SEQUENCE</scope>
    <source>
        <tissue evidence="4">Leaf</tissue>
    </source>
</reference>
<keyword evidence="2" id="KW-1133">Transmembrane helix</keyword>
<feature type="compositionally biased region" description="Basic and acidic residues" evidence="1">
    <location>
        <begin position="393"/>
        <end position="403"/>
    </location>
</feature>
<dbReference type="InterPro" id="IPR002110">
    <property type="entry name" value="Ankyrin_rpt"/>
</dbReference>
<evidence type="ECO:0000256" key="2">
    <source>
        <dbReference type="SAM" id="Phobius"/>
    </source>
</evidence>
<dbReference type="GO" id="GO:0016020">
    <property type="term" value="C:membrane"/>
    <property type="evidence" value="ECO:0007669"/>
    <property type="project" value="TreeGrafter"/>
</dbReference>
<feature type="region of interest" description="Disordered" evidence="1">
    <location>
        <begin position="383"/>
        <end position="405"/>
    </location>
</feature>
<dbReference type="InterPro" id="IPR026961">
    <property type="entry name" value="PGG_dom"/>
</dbReference>
<dbReference type="Proteomes" id="UP000811246">
    <property type="component" value="Chromosome 10"/>
</dbReference>
<dbReference type="SMART" id="SM00248">
    <property type="entry name" value="ANK"/>
    <property type="match status" value="7"/>
</dbReference>
<evidence type="ECO:0000313" key="4">
    <source>
        <dbReference type="EMBL" id="KAG6639065.1"/>
    </source>
</evidence>
<dbReference type="Pfam" id="PF13962">
    <property type="entry name" value="PGG"/>
    <property type="match status" value="1"/>
</dbReference>
<dbReference type="EMBL" id="CM031818">
    <property type="protein sequence ID" value="KAG6639065.1"/>
    <property type="molecule type" value="Genomic_DNA"/>
</dbReference>
<dbReference type="Proteomes" id="UP000811609">
    <property type="component" value="Chromosome 10"/>
</dbReference>
<proteinExistence type="predicted"/>
<keyword evidence="2" id="KW-0812">Transmembrane</keyword>
<evidence type="ECO:0000256" key="1">
    <source>
        <dbReference type="SAM" id="MobiDB-lite"/>
    </source>
</evidence>
<protein>
    <recommendedName>
        <fullName evidence="3">PGG domain-containing protein</fullName>
    </recommendedName>
</protein>
<feature type="transmembrane region" description="Helical" evidence="2">
    <location>
        <begin position="597"/>
        <end position="621"/>
    </location>
</feature>
<gene>
    <name evidence="4" type="ORF">CIPAW_10G075000</name>
    <name evidence="5" type="ORF">I3842_10G074000</name>
</gene>
<evidence type="ECO:0000313" key="5">
    <source>
        <dbReference type="EMBL" id="KAG6691651.1"/>
    </source>
</evidence>
<keyword evidence="6" id="KW-1185">Reference proteome</keyword>
<comment type="caution">
    <text evidence="4">The sequence shown here is derived from an EMBL/GenBank/DDBJ whole genome shotgun (WGS) entry which is preliminary data.</text>
</comment>
<feature type="domain" description="PGG" evidence="3">
    <location>
        <begin position="552"/>
        <end position="662"/>
    </location>
</feature>
<dbReference type="PANTHER" id="PTHR24177">
    <property type="entry name" value="CASKIN"/>
    <property type="match status" value="1"/>
</dbReference>
<evidence type="ECO:0000259" key="3">
    <source>
        <dbReference type="Pfam" id="PF13962"/>
    </source>
</evidence>
<dbReference type="PANTHER" id="PTHR24177:SF215">
    <property type="entry name" value="PGG DOMAIN-CONTAINING PROTEIN"/>
    <property type="match status" value="1"/>
</dbReference>
<dbReference type="EMBL" id="CM031834">
    <property type="protein sequence ID" value="KAG6691651.1"/>
    <property type="molecule type" value="Genomic_DNA"/>
</dbReference>
<evidence type="ECO:0000313" key="6">
    <source>
        <dbReference type="Proteomes" id="UP000811609"/>
    </source>
</evidence>
<feature type="transmembrane region" description="Helical" evidence="2">
    <location>
        <begin position="677"/>
        <end position="700"/>
    </location>
</feature>